<dbReference type="Proteomes" id="UP000076871">
    <property type="component" value="Unassembled WGS sequence"/>
</dbReference>
<evidence type="ECO:0000313" key="2">
    <source>
        <dbReference type="Proteomes" id="UP000076871"/>
    </source>
</evidence>
<proteinExistence type="predicted"/>
<sequence>MGAAVRMIILLSRRCAGSASRVVAKVKVHQDNTGPFSAPAMLLVPLFSADWSLDRALRKIESKIARHDSCALRTIPGRVSSESPPPCSAVQAPAPADEYYGTSNGIHAMYARLDVAEPNHCAPVKCHMLQNERCSMEPRHANKLHRIDSVGSGRL</sequence>
<keyword evidence="2" id="KW-1185">Reference proteome</keyword>
<protein>
    <submittedName>
        <fullName evidence="1">Uncharacterized protein</fullName>
    </submittedName>
</protein>
<name>A0A165FDH0_9APHY</name>
<dbReference type="EMBL" id="KV427614">
    <property type="protein sequence ID" value="KZT08803.1"/>
    <property type="molecule type" value="Genomic_DNA"/>
</dbReference>
<evidence type="ECO:0000313" key="1">
    <source>
        <dbReference type="EMBL" id="KZT08803.1"/>
    </source>
</evidence>
<organism evidence="1 2">
    <name type="scientific">Laetiporus sulphureus 93-53</name>
    <dbReference type="NCBI Taxonomy" id="1314785"/>
    <lineage>
        <taxon>Eukaryota</taxon>
        <taxon>Fungi</taxon>
        <taxon>Dikarya</taxon>
        <taxon>Basidiomycota</taxon>
        <taxon>Agaricomycotina</taxon>
        <taxon>Agaricomycetes</taxon>
        <taxon>Polyporales</taxon>
        <taxon>Laetiporus</taxon>
    </lineage>
</organism>
<accession>A0A165FDH0</accession>
<dbReference type="InParanoid" id="A0A165FDH0"/>
<dbReference type="RefSeq" id="XP_040766543.1">
    <property type="nucleotide sequence ID" value="XM_040908468.1"/>
</dbReference>
<gene>
    <name evidence="1" type="ORF">LAESUDRAFT_723741</name>
</gene>
<dbReference type="AlphaFoldDB" id="A0A165FDH0"/>
<reference evidence="1 2" key="1">
    <citation type="journal article" date="2016" name="Mol. Biol. Evol.">
        <title>Comparative Genomics of Early-Diverging Mushroom-Forming Fungi Provides Insights into the Origins of Lignocellulose Decay Capabilities.</title>
        <authorList>
            <person name="Nagy L.G."/>
            <person name="Riley R."/>
            <person name="Tritt A."/>
            <person name="Adam C."/>
            <person name="Daum C."/>
            <person name="Floudas D."/>
            <person name="Sun H."/>
            <person name="Yadav J.S."/>
            <person name="Pangilinan J."/>
            <person name="Larsson K.H."/>
            <person name="Matsuura K."/>
            <person name="Barry K."/>
            <person name="Labutti K."/>
            <person name="Kuo R."/>
            <person name="Ohm R.A."/>
            <person name="Bhattacharya S.S."/>
            <person name="Shirouzu T."/>
            <person name="Yoshinaga Y."/>
            <person name="Martin F.M."/>
            <person name="Grigoriev I.V."/>
            <person name="Hibbett D.S."/>
        </authorList>
    </citation>
    <scope>NUCLEOTIDE SEQUENCE [LARGE SCALE GENOMIC DNA]</scope>
    <source>
        <strain evidence="1 2">93-53</strain>
    </source>
</reference>
<dbReference type="GeneID" id="63825497"/>